<evidence type="ECO:0008006" key="9">
    <source>
        <dbReference type="Google" id="ProtNLM"/>
    </source>
</evidence>
<feature type="transmembrane region" description="Helical" evidence="6">
    <location>
        <begin position="390"/>
        <end position="409"/>
    </location>
</feature>
<feature type="transmembrane region" description="Helical" evidence="6">
    <location>
        <begin position="288"/>
        <end position="310"/>
    </location>
</feature>
<gene>
    <name evidence="7" type="ORF">DKT69_19230</name>
</gene>
<evidence type="ECO:0000256" key="1">
    <source>
        <dbReference type="ARBA" id="ARBA00004651"/>
    </source>
</evidence>
<organism evidence="7 8">
    <name type="scientific">Micromonospora sicca</name>
    <dbReference type="NCBI Taxonomy" id="2202420"/>
    <lineage>
        <taxon>Bacteria</taxon>
        <taxon>Bacillati</taxon>
        <taxon>Actinomycetota</taxon>
        <taxon>Actinomycetes</taxon>
        <taxon>Micromonosporales</taxon>
        <taxon>Micromonosporaceae</taxon>
        <taxon>Micromonospora</taxon>
    </lineage>
</organism>
<feature type="transmembrane region" description="Helical" evidence="6">
    <location>
        <begin position="415"/>
        <end position="436"/>
    </location>
</feature>
<dbReference type="Proteomes" id="UP000246050">
    <property type="component" value="Unassembled WGS sequence"/>
</dbReference>
<comment type="subcellular location">
    <subcellularLocation>
        <location evidence="1">Cell membrane</location>
        <topology evidence="1">Multi-pass membrane protein</topology>
    </subcellularLocation>
</comment>
<proteinExistence type="predicted"/>
<accession>A0A317DHZ0</accession>
<feature type="transmembrane region" description="Helical" evidence="6">
    <location>
        <begin position="249"/>
        <end position="268"/>
    </location>
</feature>
<feature type="transmembrane region" description="Helical" evidence="6">
    <location>
        <begin position="115"/>
        <end position="138"/>
    </location>
</feature>
<feature type="transmembrane region" description="Helical" evidence="6">
    <location>
        <begin position="75"/>
        <end position="94"/>
    </location>
</feature>
<feature type="transmembrane region" description="Helical" evidence="6">
    <location>
        <begin position="43"/>
        <end position="63"/>
    </location>
</feature>
<evidence type="ECO:0000313" key="8">
    <source>
        <dbReference type="Proteomes" id="UP000246050"/>
    </source>
</evidence>
<feature type="transmembrane region" description="Helical" evidence="6">
    <location>
        <begin position="331"/>
        <end position="352"/>
    </location>
</feature>
<dbReference type="InterPro" id="IPR050833">
    <property type="entry name" value="Poly_Biosynth_Transport"/>
</dbReference>
<comment type="caution">
    <text evidence="7">The sequence shown here is derived from an EMBL/GenBank/DDBJ whole genome shotgun (WGS) entry which is preliminary data.</text>
</comment>
<feature type="transmembrane region" description="Helical" evidence="6">
    <location>
        <begin position="209"/>
        <end position="228"/>
    </location>
</feature>
<evidence type="ECO:0000256" key="5">
    <source>
        <dbReference type="ARBA" id="ARBA00023136"/>
    </source>
</evidence>
<feature type="transmembrane region" description="Helical" evidence="6">
    <location>
        <begin position="179"/>
        <end position="203"/>
    </location>
</feature>
<dbReference type="PANTHER" id="PTHR30250">
    <property type="entry name" value="PST FAMILY PREDICTED COLANIC ACID TRANSPORTER"/>
    <property type="match status" value="1"/>
</dbReference>
<keyword evidence="2" id="KW-1003">Cell membrane</keyword>
<dbReference type="RefSeq" id="WP_109802909.1">
    <property type="nucleotide sequence ID" value="NZ_QGKS01000254.1"/>
</dbReference>
<evidence type="ECO:0000256" key="2">
    <source>
        <dbReference type="ARBA" id="ARBA00022475"/>
    </source>
</evidence>
<keyword evidence="3 6" id="KW-0812">Transmembrane</keyword>
<dbReference type="AlphaFoldDB" id="A0A317DHZ0"/>
<feature type="transmembrane region" description="Helical" evidence="6">
    <location>
        <begin position="150"/>
        <end position="167"/>
    </location>
</feature>
<name>A0A317DHZ0_9ACTN</name>
<feature type="transmembrane region" description="Helical" evidence="6">
    <location>
        <begin position="364"/>
        <end position="383"/>
    </location>
</feature>
<keyword evidence="4 6" id="KW-1133">Transmembrane helix</keyword>
<evidence type="ECO:0000256" key="4">
    <source>
        <dbReference type="ARBA" id="ARBA00022989"/>
    </source>
</evidence>
<evidence type="ECO:0000256" key="3">
    <source>
        <dbReference type="ARBA" id="ARBA00022692"/>
    </source>
</evidence>
<evidence type="ECO:0000313" key="7">
    <source>
        <dbReference type="EMBL" id="PWR13830.1"/>
    </source>
</evidence>
<dbReference type="EMBL" id="QGKS01000254">
    <property type="protein sequence ID" value="PWR13830.1"/>
    <property type="molecule type" value="Genomic_DNA"/>
</dbReference>
<dbReference type="PANTHER" id="PTHR30250:SF11">
    <property type="entry name" value="O-ANTIGEN TRANSPORTER-RELATED"/>
    <property type="match status" value="1"/>
</dbReference>
<dbReference type="OrthoDB" id="30633at2"/>
<reference evidence="7 8" key="1">
    <citation type="submission" date="2018-05" db="EMBL/GenBank/DDBJ databases">
        <title>Micromonosporas from Atacama Desert.</title>
        <authorList>
            <person name="Carro L."/>
            <person name="Golinska P."/>
            <person name="Klenk H.-P."/>
            <person name="Goodfellow M."/>
        </authorList>
    </citation>
    <scope>NUCLEOTIDE SEQUENCE [LARGE SCALE GENOMIC DNA]</scope>
    <source>
        <strain evidence="7 8">4G51</strain>
    </source>
</reference>
<keyword evidence="5 6" id="KW-0472">Membrane</keyword>
<protein>
    <recommendedName>
        <fullName evidence="9">Polysaccharide biosynthesis protein</fullName>
    </recommendedName>
</protein>
<evidence type="ECO:0000256" key="6">
    <source>
        <dbReference type="SAM" id="Phobius"/>
    </source>
</evidence>
<dbReference type="GO" id="GO:0005886">
    <property type="term" value="C:plasma membrane"/>
    <property type="evidence" value="ECO:0007669"/>
    <property type="project" value="UniProtKB-SubCell"/>
</dbReference>
<sequence>MSAPRAGTANASVGPAAAGVGTVAAPIGVRLRQHLRDPLNSNVYALMLNTAVSSLLGIVYWALAARLYSPAELGIGAAMVSTMSFLSNLSQLNLNGALARFLPRAAERGGRLVGYAYGASCLAALALSAGFLLLAPLVAGRFDFLNRTPLLAVAFILSVAGWCIFTLQDSVLTALRGVVWVPVENTAFGILKIALLVLLAGALPSLGIFLSWNLAVVVALIPVNVLVFRRLLPRLRERGTAVALPDRGVLARFVALDYVGYLFLQAGTNALPLIVTARLGAEANGVFYVAWLLGGSLEMVAYHFGTSLTVEASADESRLPAYVRQVLRRGLLLLVPAVVLLCVSAPLLLTLFGRDYASSGADVLRLSAVAVLPKLLLIVFVAVSRVRRRVGRIIAVHASASALVVSLSLVAMAEIGVTGVGVAYLAGQLVVAAAVLPSMVRLLRGVAGDGVEEAGAHVTTGLWRRR</sequence>